<accession>A0A2T5JSX3</accession>
<proteinExistence type="predicted"/>
<dbReference type="PROSITE" id="PS51257">
    <property type="entry name" value="PROKAR_LIPOPROTEIN"/>
    <property type="match status" value="1"/>
</dbReference>
<dbReference type="OrthoDB" id="8396169at2"/>
<organism evidence="1 2">
    <name type="scientific">Cereibacter azotoformans</name>
    <dbReference type="NCBI Taxonomy" id="43057"/>
    <lineage>
        <taxon>Bacteria</taxon>
        <taxon>Pseudomonadati</taxon>
        <taxon>Pseudomonadota</taxon>
        <taxon>Alphaproteobacteria</taxon>
        <taxon>Rhodobacterales</taxon>
        <taxon>Paracoccaceae</taxon>
        <taxon>Cereibacter</taxon>
    </lineage>
</organism>
<gene>
    <name evidence="1" type="ORF">C8J28_12849</name>
</gene>
<dbReference type="Proteomes" id="UP000244060">
    <property type="component" value="Unassembled WGS sequence"/>
</dbReference>
<sequence length="100" mass="10930">MIKPIQLILFAGVLASCTRMDQYYPDAQKTTISGEEFVVRKLSASTYQALPNDPSRYSLTSLDASVWGRNMLAIEKATGCKVMPGSIKNSHMNTIAAVLC</sequence>
<dbReference type="RefSeq" id="WP_108222534.1">
    <property type="nucleotide sequence ID" value="NZ_QAOT01000028.1"/>
</dbReference>
<dbReference type="AlphaFoldDB" id="A0A2T5JSX3"/>
<evidence type="ECO:0000313" key="1">
    <source>
        <dbReference type="EMBL" id="PTR11188.1"/>
    </source>
</evidence>
<evidence type="ECO:0000313" key="2">
    <source>
        <dbReference type="Proteomes" id="UP000244060"/>
    </source>
</evidence>
<dbReference type="EMBL" id="QAOT01000028">
    <property type="protein sequence ID" value="PTR11188.1"/>
    <property type="molecule type" value="Genomic_DNA"/>
</dbReference>
<comment type="caution">
    <text evidence="1">The sequence shown here is derived from an EMBL/GenBank/DDBJ whole genome shotgun (WGS) entry which is preliminary data.</text>
</comment>
<reference evidence="1 2" key="1">
    <citation type="submission" date="2018-04" db="EMBL/GenBank/DDBJ databases">
        <title>Genomic Encyclopedia of Type Strains, Phase III (KMG-III): the genomes of soil and plant-associated and newly described type strains.</title>
        <authorList>
            <person name="Whitman W."/>
        </authorList>
    </citation>
    <scope>NUCLEOTIDE SEQUENCE [LARGE SCALE GENOMIC DNA]</scope>
    <source>
        <strain evidence="1 2">KA25</strain>
    </source>
</reference>
<protein>
    <submittedName>
        <fullName evidence="1">Uncharacterized protein</fullName>
    </submittedName>
</protein>
<keyword evidence="2" id="KW-1185">Reference proteome</keyword>
<name>A0A2T5JSX3_9RHOB</name>